<reference evidence="2 3" key="1">
    <citation type="journal article" date="2019" name="Int. J. Syst. Evol. Microbiol.">
        <title>The Global Catalogue of Microorganisms (GCM) 10K type strain sequencing project: providing services to taxonomists for standard genome sequencing and annotation.</title>
        <authorList>
            <consortium name="The Broad Institute Genomics Platform"/>
            <consortium name="The Broad Institute Genome Sequencing Center for Infectious Disease"/>
            <person name="Wu L."/>
            <person name="Ma J."/>
        </authorList>
    </citation>
    <scope>NUCLEOTIDE SEQUENCE [LARGE SCALE GENOMIC DNA]</scope>
    <source>
        <strain evidence="2 3">GX26</strain>
    </source>
</reference>
<dbReference type="GO" id="GO:0016787">
    <property type="term" value="F:hydrolase activity"/>
    <property type="evidence" value="ECO:0007669"/>
    <property type="project" value="UniProtKB-KW"/>
</dbReference>
<accession>A0ABD5VGR4</accession>
<evidence type="ECO:0000256" key="1">
    <source>
        <dbReference type="SAM" id="Phobius"/>
    </source>
</evidence>
<dbReference type="EMBL" id="JBHSXN010000001">
    <property type="protein sequence ID" value="MFC6952352.1"/>
    <property type="molecule type" value="Genomic_DNA"/>
</dbReference>
<keyword evidence="3" id="KW-1185">Reference proteome</keyword>
<keyword evidence="1" id="KW-0812">Transmembrane</keyword>
<comment type="caution">
    <text evidence="2">The sequence shown here is derived from an EMBL/GenBank/DDBJ whole genome shotgun (WGS) entry which is preliminary data.</text>
</comment>
<keyword evidence="1" id="KW-1133">Transmembrane helix</keyword>
<organism evidence="2 3">
    <name type="scientific">Halorubellus litoreus</name>
    <dbReference type="NCBI Taxonomy" id="755308"/>
    <lineage>
        <taxon>Archaea</taxon>
        <taxon>Methanobacteriati</taxon>
        <taxon>Methanobacteriota</taxon>
        <taxon>Stenosarchaea group</taxon>
        <taxon>Halobacteria</taxon>
        <taxon>Halobacteriales</taxon>
        <taxon>Halorubellaceae</taxon>
        <taxon>Halorubellus</taxon>
    </lineage>
</organism>
<gene>
    <name evidence="2" type="ORF">ACFQGB_05715</name>
</gene>
<protein>
    <submittedName>
        <fullName evidence="2">Metal-dependent hydrolase</fullName>
    </submittedName>
</protein>
<evidence type="ECO:0000313" key="3">
    <source>
        <dbReference type="Proteomes" id="UP001596395"/>
    </source>
</evidence>
<dbReference type="Proteomes" id="UP001596395">
    <property type="component" value="Unassembled WGS sequence"/>
</dbReference>
<keyword evidence="2" id="KW-0378">Hydrolase</keyword>
<keyword evidence="1" id="KW-0472">Membrane</keyword>
<feature type="transmembrane region" description="Helical" evidence="1">
    <location>
        <begin position="154"/>
        <end position="171"/>
    </location>
</feature>
<proteinExistence type="predicted"/>
<sequence length="200" mass="20756">MMGTTHALAGAFLGAAIAVVAPEFAAVVVVAAVAGSVAPDLDIYHGHRRTLHYPVYGWLVAAPAVALAMAVPSAWTVGAATFLAAAALHAGMDVFGGGLELRPWEAGSERAVYSHYHGAWLEPRRLVPYDGSPHDLGLAGAFAVVPATTLPEPVPAFVAAVLAVSVAYVALRKRLAALWATVARALPAPVAPYVPERFYD</sequence>
<dbReference type="AlphaFoldDB" id="A0ABD5VGR4"/>
<evidence type="ECO:0000313" key="2">
    <source>
        <dbReference type="EMBL" id="MFC6952352.1"/>
    </source>
</evidence>
<feature type="transmembrane region" description="Helical" evidence="1">
    <location>
        <begin position="55"/>
        <end position="75"/>
    </location>
</feature>
<name>A0ABD5VGR4_9EURY</name>
<dbReference type="RefSeq" id="WP_336349335.1">
    <property type="nucleotide sequence ID" value="NZ_JAZAQL010000001.1"/>
</dbReference>